<keyword evidence="2" id="KW-1185">Reference proteome</keyword>
<evidence type="ECO:0000313" key="2">
    <source>
        <dbReference type="Proteomes" id="UP001139011"/>
    </source>
</evidence>
<name>A0A9X1XDN6_9BACL</name>
<protein>
    <submittedName>
        <fullName evidence="1">EcsC family protein</fullName>
    </submittedName>
</protein>
<proteinExistence type="predicted"/>
<dbReference type="AlphaFoldDB" id="A0A9X1XDN6"/>
<accession>A0A9X1XDN6</accession>
<comment type="caution">
    <text evidence="1">The sequence shown here is derived from an EMBL/GenBank/DDBJ whole genome shotgun (WGS) entry which is preliminary data.</text>
</comment>
<dbReference type="Proteomes" id="UP001139011">
    <property type="component" value="Unassembled WGS sequence"/>
</dbReference>
<dbReference type="Pfam" id="PF12787">
    <property type="entry name" value="EcsC"/>
    <property type="match status" value="1"/>
</dbReference>
<dbReference type="EMBL" id="JAIWJX010000002">
    <property type="protein sequence ID" value="MCK6255884.1"/>
    <property type="molecule type" value="Genomic_DNA"/>
</dbReference>
<dbReference type="InterPro" id="IPR024787">
    <property type="entry name" value="EcsC"/>
</dbReference>
<gene>
    <name evidence="1" type="ORF">LCY76_04605</name>
</gene>
<dbReference type="RefSeq" id="WP_248251631.1">
    <property type="nucleotide sequence ID" value="NZ_JAIWJX010000002.1"/>
</dbReference>
<sequence>MGKYETQILAELNSWEKEINKNPSLWDRSAKKLQTRINDLLPEKVHQVITKSIKSMVHGTLIGSEYTSKKQPLAPLALRESDQAADSLITAYRRTAAVEGAGTGAGGFLLGLADFPILLGIKMKFLFDVAGVYGYDVKDYRERLYILYIFQLSYSSPFKRKELLEKIMNWERTIADFPSEQQYLQNIDWQSLQQDYRDHIDLVKMLQMIPGFGAVVGAYANYRFLDELGKTAKNCFRLRTINQLKEKGWLKEP</sequence>
<organism evidence="1 2">
    <name type="scientific">Fictibacillus marinisediminis</name>
    <dbReference type="NCBI Taxonomy" id="2878389"/>
    <lineage>
        <taxon>Bacteria</taxon>
        <taxon>Bacillati</taxon>
        <taxon>Bacillota</taxon>
        <taxon>Bacilli</taxon>
        <taxon>Bacillales</taxon>
        <taxon>Fictibacillaceae</taxon>
        <taxon>Fictibacillus</taxon>
    </lineage>
</organism>
<dbReference type="PANTHER" id="PTHR41260:SF1">
    <property type="entry name" value="PROTEIN ECSC"/>
    <property type="match status" value="1"/>
</dbReference>
<dbReference type="PANTHER" id="PTHR41260">
    <property type="entry name" value="PROTEIN ECSC"/>
    <property type="match status" value="1"/>
</dbReference>
<reference evidence="1" key="1">
    <citation type="submission" date="2021-09" db="EMBL/GenBank/DDBJ databases">
        <title>Genome analysis of Fictibacillus sp. KIGAM418 isolated from marine sediment.</title>
        <authorList>
            <person name="Seo M.-J."/>
            <person name="Cho E.-S."/>
            <person name="Hwang C.Y."/>
        </authorList>
    </citation>
    <scope>NUCLEOTIDE SEQUENCE</scope>
    <source>
        <strain evidence="1">KIGAM418</strain>
    </source>
</reference>
<evidence type="ECO:0000313" key="1">
    <source>
        <dbReference type="EMBL" id="MCK6255884.1"/>
    </source>
</evidence>